<evidence type="ECO:0000256" key="9">
    <source>
        <dbReference type="ARBA" id="ARBA00023125"/>
    </source>
</evidence>
<dbReference type="Ensembl" id="ENSLBET00000034739.1">
    <property type="protein sequence ID" value="ENSLBEP00000033274.1"/>
    <property type="gene ID" value="ENSLBEG00000025025.1"/>
</dbReference>
<dbReference type="PROSITE" id="PS50157">
    <property type="entry name" value="ZINC_FINGER_C2H2_2"/>
    <property type="match status" value="2"/>
</dbReference>
<feature type="compositionally biased region" description="Polar residues" evidence="13">
    <location>
        <begin position="578"/>
        <end position="595"/>
    </location>
</feature>
<proteinExistence type="inferred from homology"/>
<comment type="subcellular location">
    <subcellularLocation>
        <location evidence="1">Nucleus</location>
    </subcellularLocation>
</comment>
<keyword evidence="3" id="KW-0597">Phosphoprotein</keyword>
<evidence type="ECO:0000256" key="12">
    <source>
        <dbReference type="PROSITE-ProRule" id="PRU00042"/>
    </source>
</evidence>
<organism evidence="15 16">
    <name type="scientific">Labrus bergylta</name>
    <name type="common">ballan wrasse</name>
    <dbReference type="NCBI Taxonomy" id="56723"/>
    <lineage>
        <taxon>Eukaryota</taxon>
        <taxon>Metazoa</taxon>
        <taxon>Chordata</taxon>
        <taxon>Craniata</taxon>
        <taxon>Vertebrata</taxon>
        <taxon>Euteleostomi</taxon>
        <taxon>Actinopterygii</taxon>
        <taxon>Neopterygii</taxon>
        <taxon>Teleostei</taxon>
        <taxon>Neoteleostei</taxon>
        <taxon>Acanthomorphata</taxon>
        <taxon>Eupercaria</taxon>
        <taxon>Labriformes</taxon>
        <taxon>Labridae</taxon>
        <taxon>Labrus</taxon>
    </lineage>
</organism>
<feature type="compositionally biased region" description="Basic and acidic residues" evidence="13">
    <location>
        <begin position="852"/>
        <end position="876"/>
    </location>
</feature>
<feature type="compositionally biased region" description="Basic and acidic residues" evidence="13">
    <location>
        <begin position="906"/>
        <end position="915"/>
    </location>
</feature>
<feature type="compositionally biased region" description="Low complexity" evidence="13">
    <location>
        <begin position="890"/>
        <end position="902"/>
    </location>
</feature>
<dbReference type="GO" id="GO:0003677">
    <property type="term" value="F:DNA binding"/>
    <property type="evidence" value="ECO:0007669"/>
    <property type="project" value="UniProtKB-KW"/>
</dbReference>
<accession>A0A3Q3GPS2</accession>
<dbReference type="Proteomes" id="UP000261660">
    <property type="component" value="Unplaced"/>
</dbReference>
<dbReference type="PANTHER" id="PTHR15507">
    <property type="entry name" value="ZINC FINGER PROTEIN RLF"/>
    <property type="match status" value="1"/>
</dbReference>
<dbReference type="InterPro" id="IPR057986">
    <property type="entry name" value="TPR_Rlf/292/654"/>
</dbReference>
<dbReference type="PROSITE" id="PS00028">
    <property type="entry name" value="ZINC_FINGER_C2H2_1"/>
    <property type="match status" value="2"/>
</dbReference>
<keyword evidence="9" id="KW-0238">DNA-binding</keyword>
<dbReference type="PANTHER" id="PTHR15507:SF16">
    <property type="entry name" value="ZINC FINGER PROTEIN 654"/>
    <property type="match status" value="1"/>
</dbReference>
<dbReference type="Pfam" id="PF25580">
    <property type="entry name" value="TPR_Rlf"/>
    <property type="match status" value="1"/>
</dbReference>
<feature type="compositionally biased region" description="Basic residues" evidence="13">
    <location>
        <begin position="618"/>
        <end position="628"/>
    </location>
</feature>
<keyword evidence="8" id="KW-0805">Transcription regulation</keyword>
<feature type="compositionally biased region" description="Basic and acidic residues" evidence="13">
    <location>
        <begin position="538"/>
        <end position="550"/>
    </location>
</feature>
<evidence type="ECO:0000256" key="3">
    <source>
        <dbReference type="ARBA" id="ARBA00022553"/>
    </source>
</evidence>
<name>A0A3Q3GPS2_9LABR</name>
<evidence type="ECO:0000313" key="16">
    <source>
        <dbReference type="Proteomes" id="UP000261660"/>
    </source>
</evidence>
<keyword evidence="10" id="KW-0804">Transcription</keyword>
<dbReference type="AlphaFoldDB" id="A0A3Q3GPS2"/>
<sequence length="1087" mass="123192">MQLRARLHGQYGGGGQCVRGARQTNADFLVEEHASHWQVPLPQLRILELSLCYFARASTFFTSNCDHVLHTLSSLALSVFELLLFFDQKDFHEEPLKQFTVTFQECYSALARHQNVHLLQVERLVRGGGPWASSVLQAILSESSLPQSEVDRFISSELPVFFELRVRYLLSCEQRVSEAVALAKCCSLHPAAGQHSFFLQCDFLFPLFHLLLKDAIHIICSLECEEKDELLLSLCRAFLSQQLRRGDMYYLWLVNLNVSLIRLKTSKHSLLEESHQLMLSATNVNSIFPFIRAILQELGEDGIQFCVELCANALQSCLPCDVITKSLIYKTLAGLLPNDLEVCRACALLVFFHERSVEAYKMVYLLYMHPDQEYHVDSSTIRNHVRFETLQVLKKDLHFDPEFWNLIALRTNCLKLMSDKVVSAALEEIMEDKWILKYCTKDSAFRSGTSVCHKGSLQAASKNDAVETEESRLEYCCTFCNKVFKGSHVVSHAMFHYRKDECMFCGTIFKDDLLAMMHLSNHIEKLKRLKDTSNNNTRENRVSETKDHSTPRSSAKAKTTNISPGHSGTGRLRRSDICSKSISDPDSTPSGSRSLRSNDKPEDVSSRQEKKQNEGKHVKSKTPVHKINGHIGEKKKLGRPRKVIPESQAKQDVSQERTSDGAESPRLQEKRDVAVDSTTSAKEEKKISTEVKMKEKKSLQVQKTVTQQAVTEKQLKPQESLEKVCCPMDGCAWFRDLSKNRVALLYHALEDHYGEVKPLKLAFHVGNGKCSVCMRVLWSFEHFQHHIERHRLTPRYPCPHQGCPARFKTGMEMRRHARRHSPLQAACCLPGCSRLFICLWALNLHEREHYGANPTKADKDTNEQPGDKAHKPKDEPAAVTLNDTKILHKTSLNLSTATSSANKTQKSNDDKEKKVHTAKKRSNQNHSQTASSDSTKSKKHKNSNNDTKEDVSSAETPQSALLIPGYSRVTNGQEAREDAKAMQFKQTLAEYGKKPYMRAPPEAYLDERYITMPKRRKEMSPPPRNVSLEKVKVAAAVQRQRCADCFATFNSNGELQSHLQLQNCSKLFGFDSDDEGDSANSTVAVKL</sequence>
<evidence type="ECO:0000256" key="11">
    <source>
        <dbReference type="ARBA" id="ARBA00023242"/>
    </source>
</evidence>
<feature type="domain" description="C2H2-type" evidence="14">
    <location>
        <begin position="825"/>
        <end position="854"/>
    </location>
</feature>
<comment type="similarity">
    <text evidence="2">Belongs to the krueppel C2H2-type zinc-finger protein family.</text>
</comment>
<evidence type="ECO:0000256" key="5">
    <source>
        <dbReference type="ARBA" id="ARBA00022737"/>
    </source>
</evidence>
<keyword evidence="11" id="KW-0539">Nucleus</keyword>
<evidence type="ECO:0000259" key="14">
    <source>
        <dbReference type="PROSITE" id="PS50157"/>
    </source>
</evidence>
<keyword evidence="6 12" id="KW-0863">Zinc-finger</keyword>
<reference evidence="15" key="1">
    <citation type="submission" date="2025-08" db="UniProtKB">
        <authorList>
            <consortium name="Ensembl"/>
        </authorList>
    </citation>
    <scope>IDENTIFICATION</scope>
</reference>
<evidence type="ECO:0000313" key="15">
    <source>
        <dbReference type="Ensembl" id="ENSLBEP00000033274.1"/>
    </source>
</evidence>
<evidence type="ECO:0000256" key="2">
    <source>
        <dbReference type="ARBA" id="ARBA00006991"/>
    </source>
</evidence>
<feature type="region of interest" description="Disordered" evidence="13">
    <location>
        <begin position="852"/>
        <end position="981"/>
    </location>
</feature>
<dbReference type="GO" id="GO:0008270">
    <property type="term" value="F:zinc ion binding"/>
    <property type="evidence" value="ECO:0007669"/>
    <property type="project" value="UniProtKB-KW"/>
</dbReference>
<keyword evidence="5" id="KW-0677">Repeat</keyword>
<dbReference type="GO" id="GO:0005634">
    <property type="term" value="C:nucleus"/>
    <property type="evidence" value="ECO:0007669"/>
    <property type="project" value="UniProtKB-SubCell"/>
</dbReference>
<feature type="compositionally biased region" description="Basic and acidic residues" evidence="13">
    <location>
        <begin position="596"/>
        <end position="617"/>
    </location>
</feature>
<dbReference type="InterPro" id="IPR013087">
    <property type="entry name" value="Znf_C2H2_type"/>
</dbReference>
<evidence type="ECO:0000256" key="6">
    <source>
        <dbReference type="ARBA" id="ARBA00022771"/>
    </source>
</evidence>
<reference evidence="15" key="2">
    <citation type="submission" date="2025-09" db="UniProtKB">
        <authorList>
            <consortium name="Ensembl"/>
        </authorList>
    </citation>
    <scope>IDENTIFICATION</scope>
</reference>
<evidence type="ECO:0000256" key="10">
    <source>
        <dbReference type="ARBA" id="ARBA00023163"/>
    </source>
</evidence>
<dbReference type="InterPro" id="IPR052251">
    <property type="entry name" value="GH-ZnFinger_Regulators"/>
</dbReference>
<evidence type="ECO:0000256" key="8">
    <source>
        <dbReference type="ARBA" id="ARBA00023015"/>
    </source>
</evidence>
<dbReference type="GeneTree" id="ENSGT00950000183034"/>
<feature type="domain" description="C2H2-type" evidence="14">
    <location>
        <begin position="796"/>
        <end position="825"/>
    </location>
</feature>
<feature type="region of interest" description="Disordered" evidence="13">
    <location>
        <begin position="530"/>
        <end position="686"/>
    </location>
</feature>
<dbReference type="GO" id="GO:0000981">
    <property type="term" value="F:DNA-binding transcription factor activity, RNA polymerase II-specific"/>
    <property type="evidence" value="ECO:0007669"/>
    <property type="project" value="TreeGrafter"/>
</dbReference>
<keyword evidence="16" id="KW-1185">Reference proteome</keyword>
<dbReference type="SMART" id="SM00355">
    <property type="entry name" value="ZnF_C2H2"/>
    <property type="match status" value="7"/>
</dbReference>
<evidence type="ECO:0000256" key="1">
    <source>
        <dbReference type="ARBA" id="ARBA00004123"/>
    </source>
</evidence>
<feature type="compositionally biased region" description="Polar residues" evidence="13">
    <location>
        <begin position="551"/>
        <end position="566"/>
    </location>
</feature>
<keyword evidence="7" id="KW-0862">Zinc</keyword>
<evidence type="ECO:0000256" key="4">
    <source>
        <dbReference type="ARBA" id="ARBA00022723"/>
    </source>
</evidence>
<evidence type="ECO:0000256" key="13">
    <source>
        <dbReference type="SAM" id="MobiDB-lite"/>
    </source>
</evidence>
<protein>
    <submittedName>
        <fullName evidence="15">Uncharacterized LOC110001337</fullName>
    </submittedName>
</protein>
<dbReference type="Gene3D" id="3.30.160.60">
    <property type="entry name" value="Classic Zinc Finger"/>
    <property type="match status" value="1"/>
</dbReference>
<keyword evidence="4" id="KW-0479">Metal-binding</keyword>
<evidence type="ECO:0000256" key="7">
    <source>
        <dbReference type="ARBA" id="ARBA00022833"/>
    </source>
</evidence>